<dbReference type="EMBL" id="JBHSDV010000007">
    <property type="protein sequence ID" value="MFC4389260.1"/>
    <property type="molecule type" value="Genomic_DNA"/>
</dbReference>
<sequence length="141" mass="16601">MDYLLLILVLLILLVSFCFKRYLDLKEKDVFPQYTNEQLRWLKNKVIYRSLEREIQSVHLNPSDDKSICYQNSNRIYCMENIRTSDIEALQKEISVNGEYLNGKLQGSLQQQYTYGQIPNLKVRGMAIENGKFIVAMELIK</sequence>
<accession>A0ABV8W1R7</accession>
<evidence type="ECO:0000313" key="2">
    <source>
        <dbReference type="Proteomes" id="UP001595880"/>
    </source>
</evidence>
<keyword evidence="2" id="KW-1185">Reference proteome</keyword>
<name>A0ABV8W1R7_9BACI</name>
<gene>
    <name evidence="1" type="ORF">ACFOZ1_15875</name>
</gene>
<reference evidence="2" key="1">
    <citation type="journal article" date="2019" name="Int. J. Syst. Evol. Microbiol.">
        <title>The Global Catalogue of Microorganisms (GCM) 10K type strain sequencing project: providing services to taxonomists for standard genome sequencing and annotation.</title>
        <authorList>
            <consortium name="The Broad Institute Genomics Platform"/>
            <consortium name="The Broad Institute Genome Sequencing Center for Infectious Disease"/>
            <person name="Wu L."/>
            <person name="Ma J."/>
        </authorList>
    </citation>
    <scope>NUCLEOTIDE SEQUENCE [LARGE SCALE GENOMIC DNA]</scope>
    <source>
        <strain evidence="2">KACC 14058</strain>
    </source>
</reference>
<organism evidence="1 2">
    <name type="scientific">Gracilibacillus marinus</name>
    <dbReference type="NCBI Taxonomy" id="630535"/>
    <lineage>
        <taxon>Bacteria</taxon>
        <taxon>Bacillati</taxon>
        <taxon>Bacillota</taxon>
        <taxon>Bacilli</taxon>
        <taxon>Bacillales</taxon>
        <taxon>Bacillaceae</taxon>
        <taxon>Gracilibacillus</taxon>
    </lineage>
</organism>
<dbReference type="Proteomes" id="UP001595880">
    <property type="component" value="Unassembled WGS sequence"/>
</dbReference>
<proteinExistence type="predicted"/>
<protein>
    <submittedName>
        <fullName evidence="1">Uncharacterized protein</fullName>
    </submittedName>
</protein>
<dbReference type="RefSeq" id="WP_390200848.1">
    <property type="nucleotide sequence ID" value="NZ_JBHSDV010000007.1"/>
</dbReference>
<comment type="caution">
    <text evidence="1">The sequence shown here is derived from an EMBL/GenBank/DDBJ whole genome shotgun (WGS) entry which is preliminary data.</text>
</comment>
<evidence type="ECO:0000313" key="1">
    <source>
        <dbReference type="EMBL" id="MFC4389260.1"/>
    </source>
</evidence>